<protein>
    <recommendedName>
        <fullName evidence="4">Lipoprotein</fullName>
    </recommendedName>
</protein>
<evidence type="ECO:0000313" key="3">
    <source>
        <dbReference type="Proteomes" id="UP000035763"/>
    </source>
</evidence>
<dbReference type="AlphaFoldDB" id="W6JVS3"/>
<feature type="chain" id="PRO_5038987430" description="Lipoprotein" evidence="1">
    <location>
        <begin position="20"/>
        <end position="231"/>
    </location>
</feature>
<keyword evidence="3" id="KW-1185">Reference proteome</keyword>
<dbReference type="Proteomes" id="UP000035763">
    <property type="component" value="Unassembled WGS sequence"/>
</dbReference>
<organism evidence="2 3">
    <name type="scientific">Nostocoides australiense Ben110</name>
    <dbReference type="NCBI Taxonomy" id="1193182"/>
    <lineage>
        <taxon>Bacteria</taxon>
        <taxon>Bacillati</taxon>
        <taxon>Actinomycetota</taxon>
        <taxon>Actinomycetes</taxon>
        <taxon>Micrococcales</taxon>
        <taxon>Intrasporangiaceae</taxon>
        <taxon>Nostocoides</taxon>
    </lineage>
</organism>
<accession>W6JVS3</accession>
<proteinExistence type="predicted"/>
<dbReference type="PROSITE" id="PS51257">
    <property type="entry name" value="PROKAR_LIPOPROTEIN"/>
    <property type="match status" value="1"/>
</dbReference>
<dbReference type="EMBL" id="CAJA01000099">
    <property type="protein sequence ID" value="CCH72675.1"/>
    <property type="molecule type" value="Genomic_DNA"/>
</dbReference>
<evidence type="ECO:0000313" key="2">
    <source>
        <dbReference type="EMBL" id="CCH72675.1"/>
    </source>
</evidence>
<reference evidence="2 3" key="1">
    <citation type="journal article" date="2013" name="ISME J.">
        <title>A metabolic model for members of the genus Tetrasphaera involved in enhanced biological phosphorus removal.</title>
        <authorList>
            <person name="Kristiansen R."/>
            <person name="Nguyen H.T.T."/>
            <person name="Saunders A.M."/>
            <person name="Nielsen J.L."/>
            <person name="Wimmer R."/>
            <person name="Le V.Q."/>
            <person name="McIlroy S.J."/>
            <person name="Petrovski S."/>
            <person name="Seviour R.J."/>
            <person name="Calteau A."/>
            <person name="Nielsen K.L."/>
            <person name="Nielsen P.H."/>
        </authorList>
    </citation>
    <scope>NUCLEOTIDE SEQUENCE [LARGE SCALE GENOMIC DNA]</scope>
    <source>
        <strain evidence="2 3">Ben110</strain>
    </source>
</reference>
<evidence type="ECO:0008006" key="4">
    <source>
        <dbReference type="Google" id="ProtNLM"/>
    </source>
</evidence>
<dbReference type="STRING" id="1193182.BN11_1880009"/>
<keyword evidence="1" id="KW-0732">Signal</keyword>
<evidence type="ECO:0000256" key="1">
    <source>
        <dbReference type="SAM" id="SignalP"/>
    </source>
</evidence>
<gene>
    <name evidence="2" type="ORF">BN11_1880009</name>
</gene>
<sequence length="231" mass="24237">MRLRWVPMAGLVILATSCAGGGSSVWDELAPSDARDGFGNGELIYSSLSEIVPGGIGTPGLRPADAIVRGHVVDTEKGIGFGGPDAPSASVVDFDDPRAVAKSIALVVRVEEVVSGHLRSGDAKEVRIQWALPTGKDLEAIDKLIDSTDEIVAFVSPADERMKADGKRIPEAAFYSRTYLAIGGAVVGADGDDVVTPLWTDDMQRALMPDMPKDVASFAKTVGDLSRQSGS</sequence>
<feature type="signal peptide" evidence="1">
    <location>
        <begin position="1"/>
        <end position="19"/>
    </location>
</feature>
<name>W6JVS3_9MICO</name>
<comment type="caution">
    <text evidence="2">The sequence shown here is derived from an EMBL/GenBank/DDBJ whole genome shotgun (WGS) entry which is preliminary data.</text>
</comment>